<dbReference type="KEGG" id="aka:TKWG_17140"/>
<accession>I3UEA4</accession>
<dbReference type="HOGENOM" id="CLU_2857626_0_0_4"/>
<name>I3UEA4_ADVKW</name>
<dbReference type="EMBL" id="CP003555">
    <property type="protein sequence ID" value="AFK63342.1"/>
    <property type="molecule type" value="Genomic_DNA"/>
</dbReference>
<dbReference type="STRING" id="1036672.TKWG_17140"/>
<reference evidence="2" key="2">
    <citation type="journal article" date="2013" name="PLoS ONE">
        <title>Genome implosion elicits host-confinement in Alcaligenaceae: evidence from the comparative genomics of Tetrathiobacter kashmirensis, a pathogen in the making.</title>
        <authorList>
            <person name="Ghosh W."/>
            <person name="Alam M."/>
            <person name="Roy C."/>
            <person name="Pyne P."/>
            <person name="George A."/>
            <person name="Chakraborty R."/>
            <person name="Majumder S."/>
            <person name="Agarwal A."/>
            <person name="Chakraborty S."/>
            <person name="Majumdar S."/>
            <person name="Gupta S.K."/>
        </authorList>
    </citation>
    <scope>NUCLEOTIDE SEQUENCE [LARGE SCALE GENOMIC DNA]</scope>
    <source>
        <strain evidence="2">WT001</strain>
    </source>
</reference>
<reference evidence="1 2" key="1">
    <citation type="journal article" date="2011" name="J. Bacteriol.">
        <title>Whole-genome shotgun sequencing of the sulfur-oxidizing chemoautotroph Tetrathiobacter kashmirensis.</title>
        <authorList>
            <person name="Ghosh W."/>
            <person name="George A."/>
            <person name="Agarwal A."/>
            <person name="Raj P."/>
            <person name="Alam M."/>
            <person name="Pyne P."/>
            <person name="Das Gupta S.K."/>
        </authorList>
    </citation>
    <scope>NUCLEOTIDE SEQUENCE [LARGE SCALE GENOMIC DNA]</scope>
    <source>
        <strain evidence="1 2">WT001</strain>
    </source>
</reference>
<keyword evidence="2" id="KW-1185">Reference proteome</keyword>
<protein>
    <submittedName>
        <fullName evidence="1">Uncharacterized protein</fullName>
    </submittedName>
</protein>
<dbReference type="Proteomes" id="UP000005267">
    <property type="component" value="Chromosome"/>
</dbReference>
<organism evidence="1 2">
    <name type="scientific">Advenella kashmirensis (strain DSM 17095 / LMG 22695 / WT001)</name>
    <name type="common">Tetrathiobacter kashmirensis</name>
    <dbReference type="NCBI Taxonomy" id="1036672"/>
    <lineage>
        <taxon>Bacteria</taxon>
        <taxon>Pseudomonadati</taxon>
        <taxon>Pseudomonadota</taxon>
        <taxon>Betaproteobacteria</taxon>
        <taxon>Burkholderiales</taxon>
        <taxon>Alcaligenaceae</taxon>
    </lineage>
</organism>
<evidence type="ECO:0000313" key="1">
    <source>
        <dbReference type="EMBL" id="AFK63342.1"/>
    </source>
</evidence>
<dbReference type="AlphaFoldDB" id="I3UEA4"/>
<proteinExistence type="predicted"/>
<evidence type="ECO:0000313" key="2">
    <source>
        <dbReference type="Proteomes" id="UP000005267"/>
    </source>
</evidence>
<sequence>MAPAVPVSQYRRTCCANPLFLTDANAAVTTWLADVLRQASLACSAWHLPVRQRQMLRRGYLAPF</sequence>
<gene>
    <name evidence="1" type="ordered locus">TKWG_17140</name>
</gene>